<dbReference type="InterPro" id="IPR001100">
    <property type="entry name" value="Pyr_nuc-diS_OxRdtase"/>
</dbReference>
<dbReference type="GO" id="GO:0005829">
    <property type="term" value="C:cytosol"/>
    <property type="evidence" value="ECO:0007669"/>
    <property type="project" value="TreeGrafter"/>
</dbReference>
<dbReference type="InterPro" id="IPR023753">
    <property type="entry name" value="FAD/NAD-binding_dom"/>
</dbReference>
<comment type="similarity">
    <text evidence="1 13">Belongs to the class-I pyridine nucleotide-disulfide oxidoreductase family.</text>
</comment>
<keyword evidence="18" id="KW-1185">Reference proteome</keyword>
<evidence type="ECO:0000256" key="6">
    <source>
        <dbReference type="ARBA" id="ARBA00023002"/>
    </source>
</evidence>
<reference evidence="18" key="1">
    <citation type="journal article" date="2018" name="Nat. Microbiol.">
        <title>Leveraging single-cell genomics to expand the fungal tree of life.</title>
        <authorList>
            <person name="Ahrendt S.R."/>
            <person name="Quandt C.A."/>
            <person name="Ciobanu D."/>
            <person name="Clum A."/>
            <person name="Salamov A."/>
            <person name="Andreopoulos B."/>
            <person name="Cheng J.F."/>
            <person name="Woyke T."/>
            <person name="Pelin A."/>
            <person name="Henrissat B."/>
            <person name="Reynolds N.K."/>
            <person name="Benny G.L."/>
            <person name="Smith M.E."/>
            <person name="James T.Y."/>
            <person name="Grigoriev I.V."/>
        </authorList>
    </citation>
    <scope>NUCLEOTIDE SEQUENCE [LARGE SCALE GENOMIC DNA]</scope>
    <source>
        <strain evidence="18">ATCC 52028</strain>
    </source>
</reference>
<name>A0A4P9XFY6_9FUNG</name>
<evidence type="ECO:0000256" key="12">
    <source>
        <dbReference type="PIRSR" id="PIRSR000350-4"/>
    </source>
</evidence>
<dbReference type="STRING" id="1555241.A0A4P9XFY6"/>
<dbReference type="Gene3D" id="3.50.50.60">
    <property type="entry name" value="FAD/NAD(P)-binding domain"/>
    <property type="match status" value="2"/>
</dbReference>
<dbReference type="InterPro" id="IPR012999">
    <property type="entry name" value="Pyr_OxRdtase_I_AS"/>
</dbReference>
<dbReference type="PANTHER" id="PTHR42737:SF2">
    <property type="entry name" value="GLUTATHIONE REDUCTASE"/>
    <property type="match status" value="1"/>
</dbReference>
<dbReference type="Proteomes" id="UP000274922">
    <property type="component" value="Unassembled WGS sequence"/>
</dbReference>
<keyword evidence="4 13" id="KW-0285">Flavoprotein</keyword>
<evidence type="ECO:0000256" key="10">
    <source>
        <dbReference type="PIRSR" id="PIRSR000350-2"/>
    </source>
</evidence>
<dbReference type="OrthoDB" id="5956163at2759"/>
<dbReference type="AlphaFoldDB" id="A0A4P9XFY6"/>
<evidence type="ECO:0000256" key="11">
    <source>
        <dbReference type="PIRSR" id="PIRSR000350-3"/>
    </source>
</evidence>
<dbReference type="GO" id="GO:0050661">
    <property type="term" value="F:NADP binding"/>
    <property type="evidence" value="ECO:0007669"/>
    <property type="project" value="InterPro"/>
</dbReference>
<keyword evidence="8 13" id="KW-0676">Redox-active center</keyword>
<dbReference type="NCBIfam" id="TIGR01421">
    <property type="entry name" value="gluta_reduc_1"/>
    <property type="match status" value="1"/>
</dbReference>
<dbReference type="InterPro" id="IPR016156">
    <property type="entry name" value="FAD/NAD-linked_Rdtase_dimer_sf"/>
</dbReference>
<dbReference type="Gene3D" id="3.30.390.30">
    <property type="match status" value="1"/>
</dbReference>
<comment type="catalytic activity">
    <reaction evidence="14">
        <text>2 glutathione + NADP(+) = glutathione disulfide + NADPH + H(+)</text>
        <dbReference type="Rhea" id="RHEA:11740"/>
        <dbReference type="ChEBI" id="CHEBI:15378"/>
        <dbReference type="ChEBI" id="CHEBI:57783"/>
        <dbReference type="ChEBI" id="CHEBI:57925"/>
        <dbReference type="ChEBI" id="CHEBI:58297"/>
        <dbReference type="ChEBI" id="CHEBI:58349"/>
        <dbReference type="EC" id="1.8.1.7"/>
    </reaction>
</comment>
<keyword evidence="6 13" id="KW-0560">Oxidoreductase</keyword>
<feature type="binding site" evidence="11">
    <location>
        <position position="51"/>
    </location>
    <ligand>
        <name>FAD</name>
        <dbReference type="ChEBI" id="CHEBI:57692"/>
    </ligand>
</feature>
<sequence>MSHIYDYLVIGGGSGGIASARRAASYGAKTLIIENNRWGGTCVNVGCVPKKIMYNAAMIRETLGDAKGYGFDVPSRQINWNMLKQKRDAYITRLNGIYERNLDNDKVERVYGLARFVGHNKVQVNDREYEAKHVLIATGSYDMRPTWPGAELSLSSEDFFDIEHLPRHVAVNGAGYIAIELAGIFQYLGCQVSLFIRQGTFLRTFDTMIQTKIMDEYRKAGMEIIPYSKIESLTRTASHPTESVVQNPNAYAHTVEYTNTQTGERKTLEGVNLFLAAIGRKPQTPKLNLSALSDLKYDAKEFIVTNAYQDTHVPNLHALGDVCGKYMLTPVAIAAGRRLADRLFGGKLDAKIDYENIATVVFSHPPSGTIGLTEDEAKARYGEANIKVWSSSFVNMYYSMCDHKGPTSYKIVCEGPNHRVVGLHLVGMGSDEILQGFAVAIRMGATKHDFDQTIAIHPTAAEELVTMK</sequence>
<dbReference type="InterPro" id="IPR006322">
    <property type="entry name" value="Glutathione_Rdtase_euk/bac"/>
</dbReference>
<evidence type="ECO:0000256" key="13">
    <source>
        <dbReference type="RuleBase" id="RU003691"/>
    </source>
</evidence>
<feature type="binding site" evidence="11">
    <location>
        <begin position="138"/>
        <end position="140"/>
    </location>
    <ligand>
        <name>FAD</name>
        <dbReference type="ChEBI" id="CHEBI:57692"/>
    </ligand>
</feature>
<dbReference type="SUPFAM" id="SSF55424">
    <property type="entry name" value="FAD/NAD-linked reductases, dimerisation (C-terminal) domain"/>
    <property type="match status" value="1"/>
</dbReference>
<dbReference type="FunFam" id="3.30.390.30:FF:000003">
    <property type="entry name" value="Glutathione reductase"/>
    <property type="match status" value="1"/>
</dbReference>
<dbReference type="GO" id="GO:0034599">
    <property type="term" value="P:cellular response to oxidative stress"/>
    <property type="evidence" value="ECO:0007669"/>
    <property type="project" value="TreeGrafter"/>
</dbReference>
<evidence type="ECO:0000256" key="3">
    <source>
        <dbReference type="ARBA" id="ARBA00017111"/>
    </source>
</evidence>
<dbReference type="InterPro" id="IPR036188">
    <property type="entry name" value="FAD/NAD-bd_sf"/>
</dbReference>
<dbReference type="InterPro" id="IPR046952">
    <property type="entry name" value="GSHR/TRXR-like"/>
</dbReference>
<accession>A0A4P9XFY6</accession>
<feature type="domain" description="FAD/NAD(P)-binding" evidence="16">
    <location>
        <begin position="5"/>
        <end position="336"/>
    </location>
</feature>
<comment type="subcellular location">
    <subcellularLocation>
        <location evidence="14">Cytoplasm</location>
    </subcellularLocation>
</comment>
<keyword evidence="14" id="KW-0521">NADP</keyword>
<evidence type="ECO:0000256" key="1">
    <source>
        <dbReference type="ARBA" id="ARBA00007532"/>
    </source>
</evidence>
<evidence type="ECO:0000256" key="4">
    <source>
        <dbReference type="ARBA" id="ARBA00022630"/>
    </source>
</evidence>
<evidence type="ECO:0000256" key="2">
    <source>
        <dbReference type="ARBA" id="ARBA00012607"/>
    </source>
</evidence>
<keyword evidence="5 11" id="KW-0274">FAD</keyword>
<evidence type="ECO:0000256" key="7">
    <source>
        <dbReference type="ARBA" id="ARBA00023157"/>
    </source>
</evidence>
<evidence type="ECO:0000259" key="15">
    <source>
        <dbReference type="Pfam" id="PF02852"/>
    </source>
</evidence>
<dbReference type="InterPro" id="IPR004099">
    <property type="entry name" value="Pyr_nucl-diS_OxRdtase_dimer"/>
</dbReference>
<comment type="cofactor">
    <cofactor evidence="11">
        <name>FAD</name>
        <dbReference type="ChEBI" id="CHEBI:57692"/>
    </cofactor>
    <text evidence="11">Binds 1 FAD per subunit.</text>
</comment>
<feature type="binding site" evidence="11">
    <location>
        <begin position="173"/>
        <end position="180"/>
    </location>
    <ligand>
        <name>NAD(+)</name>
        <dbReference type="ChEBI" id="CHEBI:57540"/>
    </ligand>
</feature>
<gene>
    <name evidence="17" type="ORF">CXG81DRAFT_8612</name>
</gene>
<evidence type="ECO:0000256" key="9">
    <source>
        <dbReference type="ARBA" id="ARBA00056905"/>
    </source>
</evidence>
<dbReference type="GO" id="GO:0006749">
    <property type="term" value="P:glutathione metabolic process"/>
    <property type="evidence" value="ECO:0007669"/>
    <property type="project" value="InterPro"/>
</dbReference>
<dbReference type="PRINTS" id="PR00368">
    <property type="entry name" value="FADPNR"/>
</dbReference>
<dbReference type="GO" id="GO:0045454">
    <property type="term" value="P:cell redox homeostasis"/>
    <property type="evidence" value="ECO:0007669"/>
    <property type="project" value="InterPro"/>
</dbReference>
<dbReference type="EC" id="1.8.1.7" evidence="2 14"/>
<evidence type="ECO:0000259" key="16">
    <source>
        <dbReference type="Pfam" id="PF07992"/>
    </source>
</evidence>
<dbReference type="GO" id="GO:0005739">
    <property type="term" value="C:mitochondrion"/>
    <property type="evidence" value="ECO:0007669"/>
    <property type="project" value="TreeGrafter"/>
</dbReference>
<dbReference type="PIRSF" id="PIRSF000350">
    <property type="entry name" value="Mercury_reductase_MerA"/>
    <property type="match status" value="1"/>
</dbReference>
<dbReference type="PROSITE" id="PS00076">
    <property type="entry name" value="PYRIDINE_REDOX_1"/>
    <property type="match status" value="1"/>
</dbReference>
<evidence type="ECO:0000256" key="5">
    <source>
        <dbReference type="ARBA" id="ARBA00022827"/>
    </source>
</evidence>
<dbReference type="NCBIfam" id="NF004776">
    <property type="entry name" value="PRK06116.1"/>
    <property type="match status" value="1"/>
</dbReference>
<organism evidence="17 18">
    <name type="scientific">Caulochytrium protostelioides</name>
    <dbReference type="NCBI Taxonomy" id="1555241"/>
    <lineage>
        <taxon>Eukaryota</taxon>
        <taxon>Fungi</taxon>
        <taxon>Fungi incertae sedis</taxon>
        <taxon>Chytridiomycota</taxon>
        <taxon>Chytridiomycota incertae sedis</taxon>
        <taxon>Chytridiomycetes</taxon>
        <taxon>Caulochytriales</taxon>
        <taxon>Caulochytriaceae</taxon>
        <taxon>Caulochytrium</taxon>
    </lineage>
</organism>
<dbReference type="EMBL" id="ML014113">
    <property type="protein sequence ID" value="RKP04151.1"/>
    <property type="molecule type" value="Genomic_DNA"/>
</dbReference>
<feature type="active site" description="Proton acceptor" evidence="10">
    <location>
        <position position="457"/>
    </location>
</feature>
<evidence type="ECO:0000313" key="17">
    <source>
        <dbReference type="EMBL" id="RKP04151.1"/>
    </source>
</evidence>
<dbReference type="Pfam" id="PF07992">
    <property type="entry name" value="Pyr_redox_2"/>
    <property type="match status" value="1"/>
</dbReference>
<dbReference type="GO" id="GO:0004362">
    <property type="term" value="F:glutathione-disulfide reductase (NADPH) activity"/>
    <property type="evidence" value="ECO:0007669"/>
    <property type="project" value="UniProtKB-EC"/>
</dbReference>
<protein>
    <recommendedName>
        <fullName evidence="3 14">Glutathione reductase</fullName>
        <ecNumber evidence="2 14">1.8.1.7</ecNumber>
    </recommendedName>
</protein>
<feature type="disulfide bond" description="Redox-active" evidence="12">
    <location>
        <begin position="42"/>
        <end position="47"/>
    </location>
</feature>
<dbReference type="PRINTS" id="PR00411">
    <property type="entry name" value="PNDRDTASEI"/>
</dbReference>
<keyword evidence="14" id="KW-0963">Cytoplasm</keyword>
<keyword evidence="11" id="KW-0520">NAD</keyword>
<evidence type="ECO:0000256" key="8">
    <source>
        <dbReference type="ARBA" id="ARBA00023284"/>
    </source>
</evidence>
<comment type="function">
    <text evidence="9 14">Catalyzes the reduction of glutathione disulfide (GSSG) to reduced glutathione (GSH). Constitutes the major mechanism to maintain a high GSH:GSSG ratio in the cytosol.</text>
</comment>
<dbReference type="Pfam" id="PF02852">
    <property type="entry name" value="Pyr_redox_dim"/>
    <property type="match status" value="1"/>
</dbReference>
<dbReference type="PANTHER" id="PTHR42737">
    <property type="entry name" value="GLUTATHIONE REDUCTASE"/>
    <property type="match status" value="1"/>
</dbReference>
<evidence type="ECO:0000313" key="18">
    <source>
        <dbReference type="Proteomes" id="UP000274922"/>
    </source>
</evidence>
<feature type="binding site" evidence="11">
    <location>
        <position position="279"/>
    </location>
    <ligand>
        <name>NAD(+)</name>
        <dbReference type="ChEBI" id="CHEBI:57540"/>
    </ligand>
</feature>
<feature type="domain" description="Pyridine nucleotide-disulphide oxidoreductase dimerisation" evidence="15">
    <location>
        <begin position="357"/>
        <end position="467"/>
    </location>
</feature>
<keyword evidence="7" id="KW-1015">Disulfide bond</keyword>
<feature type="binding site" evidence="11">
    <location>
        <position position="321"/>
    </location>
    <ligand>
        <name>FAD</name>
        <dbReference type="ChEBI" id="CHEBI:57692"/>
    </ligand>
</feature>
<dbReference type="GO" id="GO:0050660">
    <property type="term" value="F:flavin adenine dinucleotide binding"/>
    <property type="evidence" value="ECO:0007669"/>
    <property type="project" value="InterPro"/>
</dbReference>
<evidence type="ECO:0000256" key="14">
    <source>
        <dbReference type="RuleBase" id="RU365016"/>
    </source>
</evidence>
<keyword evidence="11" id="KW-0547">Nucleotide-binding</keyword>
<proteinExistence type="inferred from homology"/>
<dbReference type="SUPFAM" id="SSF51905">
    <property type="entry name" value="FAD/NAD(P)-binding domain"/>
    <property type="match status" value="2"/>
</dbReference>